<dbReference type="Gene3D" id="2.20.110.10">
    <property type="entry name" value="Histone H3 K4-specific methyltransferase SET7/9 N-terminal domain"/>
    <property type="match status" value="2"/>
</dbReference>
<dbReference type="EMBL" id="BDIP01000061">
    <property type="protein sequence ID" value="GIQ79822.1"/>
    <property type="molecule type" value="Genomic_DNA"/>
</dbReference>
<dbReference type="PANTHER" id="PTHR43215">
    <property type="entry name" value="RADIAL SPOKE HEAD 1 HOMOLOG"/>
    <property type="match status" value="1"/>
</dbReference>
<evidence type="ECO:0000256" key="1">
    <source>
        <dbReference type="ARBA" id="ARBA00022737"/>
    </source>
</evidence>
<dbReference type="SUPFAM" id="SSF82185">
    <property type="entry name" value="Histone H3 K4-specific methyltransferase SET7/9 N-terminal domain"/>
    <property type="match status" value="1"/>
</dbReference>
<evidence type="ECO:0000313" key="3">
    <source>
        <dbReference type="EMBL" id="GIQ82490.1"/>
    </source>
</evidence>
<dbReference type="OrthoDB" id="270720at2759"/>
<organism evidence="2 4">
    <name type="scientific">Kipferlia bialata</name>
    <dbReference type="NCBI Taxonomy" id="797122"/>
    <lineage>
        <taxon>Eukaryota</taxon>
        <taxon>Metamonada</taxon>
        <taxon>Carpediemonas-like organisms</taxon>
        <taxon>Kipferlia</taxon>
    </lineage>
</organism>
<protein>
    <submittedName>
        <fullName evidence="2">Uncharacterized protein</fullName>
    </submittedName>
</protein>
<comment type="caution">
    <text evidence="2">The sequence shown here is derived from an EMBL/GenBank/DDBJ whole genome shotgun (WGS) entry which is preliminary data.</text>
</comment>
<dbReference type="PANTHER" id="PTHR43215:SF14">
    <property type="entry name" value="RADIAL SPOKE HEAD 1 HOMOLOG"/>
    <property type="match status" value="1"/>
</dbReference>
<proteinExistence type="predicted"/>
<evidence type="ECO:0000313" key="2">
    <source>
        <dbReference type="EMBL" id="GIQ79822.1"/>
    </source>
</evidence>
<reference evidence="2" key="1">
    <citation type="submission" date="2016-10" db="EMBL/GenBank/DDBJ databases">
        <authorList>
            <person name="Tanifuji G."/>
            <person name="Kume K."/>
            <person name="Nakayama T."/>
            <person name="Takabayashi S."/>
            <person name="Hashimoto T."/>
        </authorList>
    </citation>
    <scope>NUCLEOTIDE SEQUENCE</scope>
    <source>
        <strain evidence="2">NY0173</strain>
    </source>
</reference>
<sequence length="382" mass="42684">MCPATRKRRFIKYKDAKRQPGAPPPESGFGSYRYTNGDVYKGEWQGGEPSGYGTKRYHTGCVYTGNWAGGKYEGYGTLRTQSGMTYDGEWKGDMECGHGTMKYPDGVVYTGEWVDGQRCGEGKLTWTEGFIEEGVFVDNHLEGDVRVTDPRGAVRQVVYRDGKLADVCTSCNQKESHKDAPEYVVYPAAPKPLTDAMIARMVYTVGRLRPCDKLGDISKEFGVVTCDPLTTHVIYLRDTTPFAIEEFSKSLATTTLSSANLCAAKSPSALKRDLAQDPSVILCTHEVLSAGAGSKLHKLHMALWRDLVKRGVTARAYWCLDEDSVSEDEDGARGEYMRLVELVRTHYVAKLPGEAQRQLWERADTLQCIPLNRYFEDVWGEM</sequence>
<dbReference type="SMART" id="SM00698">
    <property type="entry name" value="MORN"/>
    <property type="match status" value="4"/>
</dbReference>
<dbReference type="AlphaFoldDB" id="A0A9K3CP90"/>
<dbReference type="Proteomes" id="UP000265618">
    <property type="component" value="Unassembled WGS sequence"/>
</dbReference>
<dbReference type="EMBL" id="BDIP01000713">
    <property type="protein sequence ID" value="GIQ82490.1"/>
    <property type="molecule type" value="Genomic_DNA"/>
</dbReference>
<reference evidence="2 4" key="2">
    <citation type="journal article" date="2018" name="PLoS ONE">
        <title>The draft genome of Kipferlia bialata reveals reductive genome evolution in fornicate parasites.</title>
        <authorList>
            <person name="Tanifuji G."/>
            <person name="Takabayashi S."/>
            <person name="Kume K."/>
            <person name="Takagi M."/>
            <person name="Nakayama T."/>
            <person name="Kamikawa R."/>
            <person name="Inagaki Y."/>
            <person name="Hashimoto T."/>
        </authorList>
    </citation>
    <scope>NUCLEOTIDE SEQUENCE [LARGE SCALE GENOMIC DNA]</scope>
    <source>
        <strain evidence="2">NY0173</strain>
    </source>
</reference>
<dbReference type="Pfam" id="PF02493">
    <property type="entry name" value="MORN"/>
    <property type="match status" value="5"/>
</dbReference>
<accession>A0A9K3CP90</accession>
<gene>
    <name evidence="2" type="ORF">KIPB_000521</name>
    <name evidence="3" type="ORF">KIPB_003641</name>
</gene>
<name>A0A9K3CP90_9EUKA</name>
<dbReference type="InterPro" id="IPR003409">
    <property type="entry name" value="MORN"/>
</dbReference>
<keyword evidence="1" id="KW-0677">Repeat</keyword>
<evidence type="ECO:0000313" key="4">
    <source>
        <dbReference type="Proteomes" id="UP000265618"/>
    </source>
</evidence>
<keyword evidence="4" id="KW-1185">Reference proteome</keyword>